<keyword evidence="4" id="KW-0227">DNA damage</keyword>
<evidence type="ECO:0000256" key="6">
    <source>
        <dbReference type="ARBA" id="ARBA00034003"/>
    </source>
</evidence>
<evidence type="ECO:0000256" key="1">
    <source>
        <dbReference type="ARBA" id="ARBA00001968"/>
    </source>
</evidence>
<evidence type="ECO:0000259" key="9">
    <source>
        <dbReference type="Pfam" id="PF14743"/>
    </source>
</evidence>
<dbReference type="Pfam" id="PF01068">
    <property type="entry name" value="DNA_ligase_A_M"/>
    <property type="match status" value="1"/>
</dbReference>
<dbReference type="InterPro" id="IPR012340">
    <property type="entry name" value="NA-bd_OB-fold"/>
</dbReference>
<dbReference type="InterPro" id="IPR029319">
    <property type="entry name" value="DNA_ligase_OB"/>
</dbReference>
<feature type="chain" id="PRO_5035195199" evidence="7">
    <location>
        <begin position="26"/>
        <end position="280"/>
    </location>
</feature>
<name>A0A8J6T753_9DELT</name>
<feature type="domain" description="ATP-dependent DNA ligase family profile" evidence="8">
    <location>
        <begin position="118"/>
        <end position="199"/>
    </location>
</feature>
<dbReference type="GO" id="GO:0006310">
    <property type="term" value="P:DNA recombination"/>
    <property type="evidence" value="ECO:0007669"/>
    <property type="project" value="InterPro"/>
</dbReference>
<dbReference type="SUPFAM" id="SSF50249">
    <property type="entry name" value="Nucleic acid-binding proteins"/>
    <property type="match status" value="1"/>
</dbReference>
<organism evidence="10 11">
    <name type="scientific">Candidatus Desulfacyla euxinica</name>
    <dbReference type="NCBI Taxonomy" id="2841693"/>
    <lineage>
        <taxon>Bacteria</taxon>
        <taxon>Deltaproteobacteria</taxon>
        <taxon>Candidatus Desulfacyla</taxon>
    </lineage>
</organism>
<gene>
    <name evidence="10" type="ORF">H8E19_04675</name>
</gene>
<evidence type="ECO:0000256" key="2">
    <source>
        <dbReference type="ARBA" id="ARBA00022598"/>
    </source>
</evidence>
<dbReference type="Pfam" id="PF14743">
    <property type="entry name" value="DNA_ligase_OB_2"/>
    <property type="match status" value="1"/>
</dbReference>
<sequence>MNIFWPSFTRIILFALFFSSNSVFATQLSLQKATVYSGDEEIAKWYMSEKLDGIRGYWDGEKLLTRKGKIINAPKWFVQNFPPFELDGELWSSRKSFEFIQSTVLDKVPSESWEKITFNIFEVPNAKGNFELRLEKADQWFKKNQNEHVKIIPQIVCTGKKHLEEFLALIESKGGEGVIIKNPDQEYHTGRSPHILKVKNSNDMEGIVIGINKGKGKYKNMMGSLTIKLENGIVFNLGSGFSDFERKNPPKLNSQITFKYYGYTKNGIPKFASFLHVRKD</sequence>
<dbReference type="GO" id="GO:0005524">
    <property type="term" value="F:ATP binding"/>
    <property type="evidence" value="ECO:0007669"/>
    <property type="project" value="InterPro"/>
</dbReference>
<dbReference type="Gene3D" id="3.30.470.30">
    <property type="entry name" value="DNA ligase/mRNA capping enzyme"/>
    <property type="match status" value="1"/>
</dbReference>
<keyword evidence="7" id="KW-0732">Signal</keyword>
<dbReference type="Gene3D" id="2.40.50.140">
    <property type="entry name" value="Nucleic acid-binding proteins"/>
    <property type="match status" value="1"/>
</dbReference>
<dbReference type="SUPFAM" id="SSF56091">
    <property type="entry name" value="DNA ligase/mRNA capping enzyme, catalytic domain"/>
    <property type="match status" value="1"/>
</dbReference>
<evidence type="ECO:0000259" key="8">
    <source>
        <dbReference type="Pfam" id="PF01068"/>
    </source>
</evidence>
<evidence type="ECO:0000313" key="11">
    <source>
        <dbReference type="Proteomes" id="UP000650524"/>
    </source>
</evidence>
<dbReference type="CDD" id="cd08041">
    <property type="entry name" value="OBF_kDNA_ligase_like"/>
    <property type="match status" value="1"/>
</dbReference>
<keyword evidence="3" id="KW-0235">DNA replication</keyword>
<evidence type="ECO:0000256" key="3">
    <source>
        <dbReference type="ARBA" id="ARBA00022705"/>
    </source>
</evidence>
<protein>
    <submittedName>
        <fullName evidence="10">DNA ligase</fullName>
    </submittedName>
</protein>
<evidence type="ECO:0000256" key="4">
    <source>
        <dbReference type="ARBA" id="ARBA00022763"/>
    </source>
</evidence>
<dbReference type="Proteomes" id="UP000650524">
    <property type="component" value="Unassembled WGS sequence"/>
</dbReference>
<comment type="cofactor">
    <cofactor evidence="1">
        <name>a divalent metal cation</name>
        <dbReference type="ChEBI" id="CHEBI:60240"/>
    </cofactor>
</comment>
<dbReference type="InterPro" id="IPR050326">
    <property type="entry name" value="NAD_dep_DNA_ligaseB"/>
</dbReference>
<proteinExistence type="predicted"/>
<dbReference type="GO" id="GO:0006281">
    <property type="term" value="P:DNA repair"/>
    <property type="evidence" value="ECO:0007669"/>
    <property type="project" value="UniProtKB-KW"/>
</dbReference>
<dbReference type="PANTHER" id="PTHR47810:SF1">
    <property type="entry name" value="DNA LIGASE B"/>
    <property type="match status" value="1"/>
</dbReference>
<dbReference type="AlphaFoldDB" id="A0A8J6T753"/>
<dbReference type="InterPro" id="IPR012310">
    <property type="entry name" value="DNA_ligase_ATP-dep_cent"/>
</dbReference>
<evidence type="ECO:0000256" key="5">
    <source>
        <dbReference type="ARBA" id="ARBA00023204"/>
    </source>
</evidence>
<reference evidence="10 11" key="1">
    <citation type="submission" date="2020-08" db="EMBL/GenBank/DDBJ databases">
        <title>Bridging the membrane lipid divide: bacteria of the FCB group superphylum have the potential to synthesize archaeal ether lipids.</title>
        <authorList>
            <person name="Villanueva L."/>
            <person name="Von Meijenfeldt F.A.B."/>
            <person name="Westbye A.B."/>
            <person name="Yadav S."/>
            <person name="Hopmans E.C."/>
            <person name="Dutilh B.E."/>
            <person name="Sinninghe Damste J.S."/>
        </authorList>
    </citation>
    <scope>NUCLEOTIDE SEQUENCE [LARGE SCALE GENOMIC DNA]</scope>
    <source>
        <strain evidence="10">NIOZ-UU27</strain>
    </source>
</reference>
<dbReference type="NCBIfam" id="NF006592">
    <property type="entry name" value="PRK09125.1"/>
    <property type="match status" value="1"/>
</dbReference>
<dbReference type="EMBL" id="JACNJD010000154">
    <property type="protein sequence ID" value="MBC8176679.1"/>
    <property type="molecule type" value="Genomic_DNA"/>
</dbReference>
<dbReference type="Gene3D" id="3.30.1490.70">
    <property type="match status" value="1"/>
</dbReference>
<feature type="domain" description="DNA ligase OB-like" evidence="9">
    <location>
        <begin position="213"/>
        <end position="278"/>
    </location>
</feature>
<dbReference type="PANTHER" id="PTHR47810">
    <property type="entry name" value="DNA LIGASE"/>
    <property type="match status" value="1"/>
</dbReference>
<comment type="catalytic activity">
    <reaction evidence="6">
        <text>ATP + (deoxyribonucleotide)n-3'-hydroxyl + 5'-phospho-(deoxyribonucleotide)m = (deoxyribonucleotide)n+m + AMP + diphosphate.</text>
        <dbReference type="EC" id="6.5.1.1"/>
    </reaction>
</comment>
<dbReference type="GO" id="GO:0003910">
    <property type="term" value="F:DNA ligase (ATP) activity"/>
    <property type="evidence" value="ECO:0007669"/>
    <property type="project" value="UniProtKB-EC"/>
</dbReference>
<keyword evidence="5" id="KW-0234">DNA repair</keyword>
<dbReference type="GO" id="GO:0006260">
    <property type="term" value="P:DNA replication"/>
    <property type="evidence" value="ECO:0007669"/>
    <property type="project" value="UniProtKB-KW"/>
</dbReference>
<dbReference type="CDD" id="cd07896">
    <property type="entry name" value="Adenylation_kDNA_ligase_like"/>
    <property type="match status" value="1"/>
</dbReference>
<comment type="caution">
    <text evidence="10">The sequence shown here is derived from an EMBL/GenBank/DDBJ whole genome shotgun (WGS) entry which is preliminary data.</text>
</comment>
<accession>A0A8J6T753</accession>
<evidence type="ECO:0000256" key="7">
    <source>
        <dbReference type="SAM" id="SignalP"/>
    </source>
</evidence>
<keyword evidence="2 10" id="KW-0436">Ligase</keyword>
<feature type="signal peptide" evidence="7">
    <location>
        <begin position="1"/>
        <end position="25"/>
    </location>
</feature>
<evidence type="ECO:0000313" key="10">
    <source>
        <dbReference type="EMBL" id="MBC8176679.1"/>
    </source>
</evidence>